<dbReference type="Pfam" id="PF00201">
    <property type="entry name" value="UDPGT"/>
    <property type="match status" value="1"/>
</dbReference>
<reference evidence="4" key="1">
    <citation type="submission" date="2022-03" db="EMBL/GenBank/DDBJ databases">
        <authorList>
            <person name="Lindestad O."/>
        </authorList>
    </citation>
    <scope>NUCLEOTIDE SEQUENCE</scope>
</reference>
<comment type="caution">
    <text evidence="4">The sequence shown here is derived from an EMBL/GenBank/DDBJ whole genome shotgun (WGS) entry which is preliminary data.</text>
</comment>
<dbReference type="InterPro" id="IPR050271">
    <property type="entry name" value="UDP-glycosyltransferase"/>
</dbReference>
<keyword evidence="3" id="KW-0808">Transferase</keyword>
<sequence>MRADVVIKYLTFLAYTNDAYGSRILGLFPHTGKSHQMVFKPLLRKLAENGHHVTVGSFFPLKDPPANYVDISFEGTADVRLESFDLDWYENGGIINKIPKLRSILILMAEFNLLSNLAVDICSRVINLPSLNEALKEEYDVVLVENFNSDCMFGLLHMHGVKAPVIGLSSCVLMPWSAERMGVSDNPSYVPVVATALTPTMTLLERMENTFWRTYFKLWFRYSVQAEEQALIEKAFGRHIPAFANLGRNISLMLVNTYHALNGATPHVPGLVEVGGMHLNHTKKHIPLVSSEYIKSFYEFKNK</sequence>
<evidence type="ECO:0000313" key="4">
    <source>
        <dbReference type="EMBL" id="CAH2232698.1"/>
    </source>
</evidence>
<accession>A0A8S4R7L7</accession>
<evidence type="ECO:0000313" key="5">
    <source>
        <dbReference type="Proteomes" id="UP000838756"/>
    </source>
</evidence>
<dbReference type="EMBL" id="CAKXAJ010024914">
    <property type="protein sequence ID" value="CAH2232698.1"/>
    <property type="molecule type" value="Genomic_DNA"/>
</dbReference>
<protein>
    <submittedName>
        <fullName evidence="4">Jg5322 protein</fullName>
    </submittedName>
</protein>
<dbReference type="GO" id="GO:0008194">
    <property type="term" value="F:UDP-glycosyltransferase activity"/>
    <property type="evidence" value="ECO:0007669"/>
    <property type="project" value="InterPro"/>
</dbReference>
<organism evidence="4 5">
    <name type="scientific">Pararge aegeria aegeria</name>
    <dbReference type="NCBI Taxonomy" id="348720"/>
    <lineage>
        <taxon>Eukaryota</taxon>
        <taxon>Metazoa</taxon>
        <taxon>Ecdysozoa</taxon>
        <taxon>Arthropoda</taxon>
        <taxon>Hexapoda</taxon>
        <taxon>Insecta</taxon>
        <taxon>Pterygota</taxon>
        <taxon>Neoptera</taxon>
        <taxon>Endopterygota</taxon>
        <taxon>Lepidoptera</taxon>
        <taxon>Glossata</taxon>
        <taxon>Ditrysia</taxon>
        <taxon>Papilionoidea</taxon>
        <taxon>Nymphalidae</taxon>
        <taxon>Satyrinae</taxon>
        <taxon>Satyrini</taxon>
        <taxon>Parargina</taxon>
        <taxon>Pararge</taxon>
    </lineage>
</organism>
<dbReference type="Proteomes" id="UP000838756">
    <property type="component" value="Unassembled WGS sequence"/>
</dbReference>
<dbReference type="AlphaFoldDB" id="A0A8S4R7L7"/>
<dbReference type="OrthoDB" id="5835829at2759"/>
<keyword evidence="2" id="KW-0328">Glycosyltransferase</keyword>
<evidence type="ECO:0000256" key="2">
    <source>
        <dbReference type="ARBA" id="ARBA00022676"/>
    </source>
</evidence>
<evidence type="ECO:0000256" key="3">
    <source>
        <dbReference type="ARBA" id="ARBA00022679"/>
    </source>
</evidence>
<evidence type="ECO:0000256" key="1">
    <source>
        <dbReference type="ARBA" id="ARBA00009995"/>
    </source>
</evidence>
<dbReference type="InterPro" id="IPR002213">
    <property type="entry name" value="UDP_glucos_trans"/>
</dbReference>
<dbReference type="PANTHER" id="PTHR48043:SF145">
    <property type="entry name" value="FI06409P-RELATED"/>
    <property type="match status" value="1"/>
</dbReference>
<gene>
    <name evidence="4" type="primary">jg5322</name>
    <name evidence="4" type="ORF">PAEG_LOCUS10917</name>
</gene>
<keyword evidence="5" id="KW-1185">Reference proteome</keyword>
<comment type="similarity">
    <text evidence="1">Belongs to the UDP-glycosyltransferase family.</text>
</comment>
<name>A0A8S4R7L7_9NEOP</name>
<dbReference type="PANTHER" id="PTHR48043">
    <property type="entry name" value="EG:EG0003.4 PROTEIN-RELATED"/>
    <property type="match status" value="1"/>
</dbReference>
<dbReference type="SUPFAM" id="SSF53756">
    <property type="entry name" value="UDP-Glycosyltransferase/glycogen phosphorylase"/>
    <property type="match status" value="1"/>
</dbReference>
<proteinExistence type="inferred from homology"/>